<accession>A0A1M4TPI7</accession>
<keyword evidence="5 8" id="KW-0812">Transmembrane</keyword>
<keyword evidence="10" id="KW-1185">Reference proteome</keyword>
<evidence type="ECO:0000256" key="2">
    <source>
        <dbReference type="ARBA" id="ARBA00009212"/>
    </source>
</evidence>
<evidence type="ECO:0000256" key="3">
    <source>
        <dbReference type="ARBA" id="ARBA00022448"/>
    </source>
</evidence>
<comment type="similarity">
    <text evidence="2">Belongs to the CPA3 antiporters (TC 2.A.63) subunit F family.</text>
</comment>
<dbReference type="EMBL" id="FQUG01000002">
    <property type="protein sequence ID" value="SHE46338.1"/>
    <property type="molecule type" value="Genomic_DNA"/>
</dbReference>
<gene>
    <name evidence="9" type="ORF">SAMN02745190_00553</name>
</gene>
<evidence type="ECO:0000256" key="6">
    <source>
        <dbReference type="ARBA" id="ARBA00022989"/>
    </source>
</evidence>
<keyword evidence="7 8" id="KW-0472">Membrane</keyword>
<dbReference type="RefSeq" id="WP_072934634.1">
    <property type="nucleotide sequence ID" value="NZ_FQUG01000002.1"/>
</dbReference>
<name>A0A1M4TPI7_9FIRM</name>
<evidence type="ECO:0000313" key="9">
    <source>
        <dbReference type="EMBL" id="SHE46338.1"/>
    </source>
</evidence>
<evidence type="ECO:0000256" key="8">
    <source>
        <dbReference type="SAM" id="Phobius"/>
    </source>
</evidence>
<comment type="subcellular location">
    <subcellularLocation>
        <location evidence="1">Cell membrane</location>
        <topology evidence="1">Multi-pass membrane protein</topology>
    </subcellularLocation>
</comment>
<sequence>MQIFFLVIMAALIMTIGLMLQRLFQGPTIFDRMNGLGVITADTILLIVLFGFLDKQPGMYVDLAMAYAMMGCLGSVVLAKYLGGKKL</sequence>
<reference evidence="9 10" key="1">
    <citation type="submission" date="2016-11" db="EMBL/GenBank/DDBJ databases">
        <authorList>
            <person name="Jaros S."/>
            <person name="Januszkiewicz K."/>
            <person name="Wedrychowicz H."/>
        </authorList>
    </citation>
    <scope>NUCLEOTIDE SEQUENCE [LARGE SCALE GENOMIC DNA]</scope>
    <source>
        <strain evidence="9 10">DSM 10502</strain>
    </source>
</reference>
<dbReference type="PANTHER" id="PTHR34702:SF1">
    <property type="entry name" value="NA(+)_H(+) ANTIPORTER SUBUNIT F"/>
    <property type="match status" value="1"/>
</dbReference>
<proteinExistence type="inferred from homology"/>
<dbReference type="GO" id="GO:0015385">
    <property type="term" value="F:sodium:proton antiporter activity"/>
    <property type="evidence" value="ECO:0007669"/>
    <property type="project" value="TreeGrafter"/>
</dbReference>
<dbReference type="InterPro" id="IPR007208">
    <property type="entry name" value="MrpF/PhaF-like"/>
</dbReference>
<dbReference type="GO" id="GO:0005886">
    <property type="term" value="C:plasma membrane"/>
    <property type="evidence" value="ECO:0007669"/>
    <property type="project" value="UniProtKB-SubCell"/>
</dbReference>
<dbReference type="PANTHER" id="PTHR34702">
    <property type="entry name" value="NA(+)/H(+) ANTIPORTER SUBUNIT F1"/>
    <property type="match status" value="1"/>
</dbReference>
<evidence type="ECO:0000256" key="7">
    <source>
        <dbReference type="ARBA" id="ARBA00023136"/>
    </source>
</evidence>
<keyword evidence="6 8" id="KW-1133">Transmembrane helix</keyword>
<organism evidence="9 10">
    <name type="scientific">Schwartzia succinivorans DSM 10502</name>
    <dbReference type="NCBI Taxonomy" id="1123243"/>
    <lineage>
        <taxon>Bacteria</taxon>
        <taxon>Bacillati</taxon>
        <taxon>Bacillota</taxon>
        <taxon>Negativicutes</taxon>
        <taxon>Selenomonadales</taxon>
        <taxon>Selenomonadaceae</taxon>
        <taxon>Schwartzia</taxon>
    </lineage>
</organism>
<evidence type="ECO:0000313" key="10">
    <source>
        <dbReference type="Proteomes" id="UP000184404"/>
    </source>
</evidence>
<feature type="transmembrane region" description="Helical" evidence="8">
    <location>
        <begin position="36"/>
        <end position="53"/>
    </location>
</feature>
<evidence type="ECO:0000256" key="1">
    <source>
        <dbReference type="ARBA" id="ARBA00004651"/>
    </source>
</evidence>
<dbReference type="Proteomes" id="UP000184404">
    <property type="component" value="Unassembled WGS sequence"/>
</dbReference>
<dbReference type="STRING" id="1123243.SAMN02745190_00553"/>
<dbReference type="AlphaFoldDB" id="A0A1M4TPI7"/>
<feature type="transmembrane region" description="Helical" evidence="8">
    <location>
        <begin position="65"/>
        <end position="83"/>
    </location>
</feature>
<keyword evidence="4" id="KW-1003">Cell membrane</keyword>
<keyword evidence="3" id="KW-0813">Transport</keyword>
<evidence type="ECO:0000256" key="4">
    <source>
        <dbReference type="ARBA" id="ARBA00022475"/>
    </source>
</evidence>
<protein>
    <submittedName>
        <fullName evidence="9">Multicomponent Na+:H+ antiporter subunit F</fullName>
    </submittedName>
</protein>
<dbReference type="Pfam" id="PF04066">
    <property type="entry name" value="MrpF_PhaF"/>
    <property type="match status" value="1"/>
</dbReference>
<evidence type="ECO:0000256" key="5">
    <source>
        <dbReference type="ARBA" id="ARBA00022692"/>
    </source>
</evidence>
<feature type="transmembrane region" description="Helical" evidence="8">
    <location>
        <begin position="6"/>
        <end position="24"/>
    </location>
</feature>